<gene>
    <name evidence="2" type="ORF">H8Z77_08230</name>
</gene>
<protein>
    <submittedName>
        <fullName evidence="2">HEPN domain-containing protein</fullName>
    </submittedName>
</protein>
<organism evidence="2 3">
    <name type="scientific">Clostridium facile</name>
    <dbReference type="NCBI Taxonomy" id="2763035"/>
    <lineage>
        <taxon>Bacteria</taxon>
        <taxon>Bacillati</taxon>
        <taxon>Bacillota</taxon>
        <taxon>Clostridia</taxon>
        <taxon>Eubacteriales</taxon>
        <taxon>Clostridiaceae</taxon>
        <taxon>Clostridium</taxon>
    </lineage>
</organism>
<proteinExistence type="predicted"/>
<dbReference type="Pfam" id="PF05168">
    <property type="entry name" value="HEPN"/>
    <property type="match status" value="1"/>
</dbReference>
<reference evidence="2 3" key="1">
    <citation type="submission" date="2020-08" db="EMBL/GenBank/DDBJ databases">
        <title>Genome public.</title>
        <authorList>
            <person name="Liu C."/>
            <person name="Sun Q."/>
        </authorList>
    </citation>
    <scope>NUCLEOTIDE SEQUENCE [LARGE SCALE GENOMIC DNA]</scope>
    <source>
        <strain evidence="2 3">NSJ-27</strain>
    </source>
</reference>
<dbReference type="InterPro" id="IPR007842">
    <property type="entry name" value="HEPN_dom"/>
</dbReference>
<dbReference type="RefSeq" id="WP_186996705.1">
    <property type="nucleotide sequence ID" value="NZ_JACOQK010000001.1"/>
</dbReference>
<keyword evidence="3" id="KW-1185">Reference proteome</keyword>
<accession>A0ABR7IS82</accession>
<dbReference type="Proteomes" id="UP000649151">
    <property type="component" value="Unassembled WGS sequence"/>
</dbReference>
<dbReference type="Gene3D" id="1.20.120.330">
    <property type="entry name" value="Nucleotidyltransferases domain 2"/>
    <property type="match status" value="1"/>
</dbReference>
<dbReference type="SMART" id="SM00748">
    <property type="entry name" value="HEPN"/>
    <property type="match status" value="1"/>
</dbReference>
<sequence>MARRGSWSRDSKDYEDWIDAAYQDRLAAELLFTDPRLYDSCAFHCQQCAEKALKAYLIFKTHRLVDGHNLTWLCKQAVKHDQKFVEWLDESANLNHYYIETRYPGDFPLEFNQKQMESVLKMAQDMNDFIYQEIKQSTQKQNKGETASVM</sequence>
<comment type="caution">
    <text evidence="2">The sequence shown here is derived from an EMBL/GenBank/DDBJ whole genome shotgun (WGS) entry which is preliminary data.</text>
</comment>
<feature type="domain" description="HEPN" evidence="1">
    <location>
        <begin position="19"/>
        <end position="126"/>
    </location>
</feature>
<dbReference type="SUPFAM" id="SSF81593">
    <property type="entry name" value="Nucleotidyltransferase substrate binding subunit/domain"/>
    <property type="match status" value="1"/>
</dbReference>
<dbReference type="EMBL" id="JACOQK010000001">
    <property type="protein sequence ID" value="MBC5788001.1"/>
    <property type="molecule type" value="Genomic_DNA"/>
</dbReference>
<name>A0ABR7IS82_9CLOT</name>
<evidence type="ECO:0000313" key="2">
    <source>
        <dbReference type="EMBL" id="MBC5788001.1"/>
    </source>
</evidence>
<dbReference type="PROSITE" id="PS50910">
    <property type="entry name" value="HEPN"/>
    <property type="match status" value="1"/>
</dbReference>
<evidence type="ECO:0000313" key="3">
    <source>
        <dbReference type="Proteomes" id="UP000649151"/>
    </source>
</evidence>
<evidence type="ECO:0000259" key="1">
    <source>
        <dbReference type="PROSITE" id="PS50910"/>
    </source>
</evidence>